<dbReference type="Gene3D" id="3.30.1120.170">
    <property type="match status" value="1"/>
</dbReference>
<dbReference type="InterPro" id="IPR017850">
    <property type="entry name" value="Alkaline_phosphatase_core_sf"/>
</dbReference>
<evidence type="ECO:0000313" key="15">
    <source>
        <dbReference type="Proteomes" id="UP000019364"/>
    </source>
</evidence>
<feature type="binding site" evidence="11">
    <location>
        <position position="499"/>
    </location>
    <ligand>
        <name>Mn(2+)</name>
        <dbReference type="ChEBI" id="CHEBI:29035"/>
    </ligand>
</feature>
<dbReference type="RefSeq" id="WP_306304738.1">
    <property type="nucleotide sequence ID" value="NZ_BAVZ01000001.1"/>
</dbReference>
<name>W7YFZ4_9BACL</name>
<evidence type="ECO:0000259" key="13">
    <source>
        <dbReference type="Pfam" id="PF00884"/>
    </source>
</evidence>
<comment type="similarity">
    <text evidence="3 8">Belongs to the LTA synthase family.</text>
</comment>
<evidence type="ECO:0000256" key="4">
    <source>
        <dbReference type="ARBA" id="ARBA00022475"/>
    </source>
</evidence>
<dbReference type="STRING" id="1236976.JCM16418_414"/>
<keyword evidence="6 12" id="KW-1133">Transmembrane helix</keyword>
<keyword evidence="10" id="KW-0464">Manganese</keyword>
<evidence type="ECO:0000256" key="11">
    <source>
        <dbReference type="PIRSR" id="PIRSR005091-3"/>
    </source>
</evidence>
<organism evidence="14 15">
    <name type="scientific">Paenibacillus pini JCM 16418</name>
    <dbReference type="NCBI Taxonomy" id="1236976"/>
    <lineage>
        <taxon>Bacteria</taxon>
        <taxon>Bacillati</taxon>
        <taxon>Bacillota</taxon>
        <taxon>Bacilli</taxon>
        <taxon>Bacillales</taxon>
        <taxon>Paenibacillaceae</taxon>
        <taxon>Paenibacillus</taxon>
    </lineage>
</organism>
<keyword evidence="10" id="KW-0479">Metal-binding</keyword>
<proteinExistence type="inferred from homology"/>
<dbReference type="Proteomes" id="UP000019364">
    <property type="component" value="Unassembled WGS sequence"/>
</dbReference>
<dbReference type="AlphaFoldDB" id="W7YFZ4"/>
<evidence type="ECO:0000256" key="12">
    <source>
        <dbReference type="SAM" id="Phobius"/>
    </source>
</evidence>
<feature type="transmembrane region" description="Helical" evidence="12">
    <location>
        <begin position="133"/>
        <end position="154"/>
    </location>
</feature>
<evidence type="ECO:0000256" key="7">
    <source>
        <dbReference type="ARBA" id="ARBA00023136"/>
    </source>
</evidence>
<dbReference type="GO" id="GO:0046872">
    <property type="term" value="F:metal ion binding"/>
    <property type="evidence" value="ECO:0007669"/>
    <property type="project" value="UniProtKB-KW"/>
</dbReference>
<feature type="transmembrane region" description="Helical" evidence="12">
    <location>
        <begin position="53"/>
        <end position="72"/>
    </location>
</feature>
<evidence type="ECO:0000256" key="6">
    <source>
        <dbReference type="ARBA" id="ARBA00022989"/>
    </source>
</evidence>
<evidence type="ECO:0000256" key="1">
    <source>
        <dbReference type="ARBA" id="ARBA00004651"/>
    </source>
</evidence>
<comment type="caution">
    <text evidence="14">The sequence shown here is derived from an EMBL/GenBank/DDBJ whole genome shotgun (WGS) entry which is preliminary data.</text>
</comment>
<dbReference type="InterPro" id="IPR012160">
    <property type="entry name" value="LtaS-like"/>
</dbReference>
<evidence type="ECO:0000256" key="8">
    <source>
        <dbReference type="PIRNR" id="PIRNR005091"/>
    </source>
</evidence>
<dbReference type="PANTHER" id="PTHR47371:SF3">
    <property type="entry name" value="PHOSPHOGLYCEROL TRANSFERASE I"/>
    <property type="match status" value="1"/>
</dbReference>
<feature type="transmembrane region" description="Helical" evidence="12">
    <location>
        <begin position="175"/>
        <end position="197"/>
    </location>
</feature>
<evidence type="ECO:0000256" key="10">
    <source>
        <dbReference type="PIRSR" id="PIRSR005091-2"/>
    </source>
</evidence>
<comment type="subcellular location">
    <subcellularLocation>
        <location evidence="1">Cell membrane</location>
        <topology evidence="1">Multi-pass membrane protein</topology>
    </subcellularLocation>
</comment>
<feature type="transmembrane region" description="Helical" evidence="12">
    <location>
        <begin position="22"/>
        <end position="41"/>
    </location>
</feature>
<keyword evidence="7 8" id="KW-0472">Membrane</keyword>
<dbReference type="SUPFAM" id="SSF53649">
    <property type="entry name" value="Alkaline phosphatase-like"/>
    <property type="match status" value="1"/>
</dbReference>
<protein>
    <submittedName>
        <fullName evidence="14">Lipoteichoic acid synthase LtaS Type IVa</fullName>
    </submittedName>
</protein>
<dbReference type="InterPro" id="IPR050448">
    <property type="entry name" value="OpgB/LTA_synthase_biosynth"/>
</dbReference>
<dbReference type="PIRSF" id="PIRSF005091">
    <property type="entry name" value="Mmb_sulf_HI1246"/>
    <property type="match status" value="1"/>
</dbReference>
<feature type="binding site" evidence="11">
    <location>
        <position position="285"/>
    </location>
    <ligand>
        <name>Mn(2+)</name>
        <dbReference type="ChEBI" id="CHEBI:29035"/>
    </ligand>
</feature>
<feature type="binding site" evidence="10">
    <location>
        <position position="440"/>
    </location>
    <ligand>
        <name>substrate</name>
    </ligand>
</feature>
<feature type="binding site" evidence="11">
    <location>
        <position position="500"/>
    </location>
    <ligand>
        <name>Mn(2+)</name>
        <dbReference type="ChEBI" id="CHEBI:29035"/>
    </ligand>
</feature>
<dbReference type="GO" id="GO:0005886">
    <property type="term" value="C:plasma membrane"/>
    <property type="evidence" value="ECO:0007669"/>
    <property type="project" value="UniProtKB-SubCell"/>
</dbReference>
<evidence type="ECO:0000256" key="5">
    <source>
        <dbReference type="ARBA" id="ARBA00022692"/>
    </source>
</evidence>
<keyword evidence="15" id="KW-1185">Reference proteome</keyword>
<sequence length="619" mass="71695">MSNFSSGTNAANSFHQLLKFRYFYYLVFLILMMYKLVHVHETLNIRNVDMNRLDDLIALGSIILVSFWTFWLPRRGQIISLIILDILLTALIYSDLIYYRYFQDFITVPVLLQAGQVGALGDSIQSLLRWQDIWFFVDWLLLIGWIPVMMIYRRCSNHGRIIRHNSIPERRKSKVWIRCMTGLITFIIGFSLTFFPIKHYKDTWAGDLFKGNWWNMSLYNITGLLGFHAYDIYRYTKEHIGSQQLSAEEINHLQDWFTLKQEDHSEQDELFGKYKGSNVIVIQTEALMNFMIGQRIGGQEVTPNFNVLMKDSLYYSNYYHQTGQGRTSDADFSSQTSLHPLPTGSVFVRYPDHQFDSLPSILKKNGYTSNAFHAYEPSFWNRTLMYQALGYDRFYSKNDFTLDEPLGWSLGDKSFFQQSLNKMKDLQEPFYSFLITLTSHHPYVIPKNIQELDTGEFKGTIFGDYLQSVHYVDAAFGELVAQMKQEGLWDRTILYIYGDHDNSLSDKAAYEKFLGKSLSELDMAKIMNQVPLLIHLPDRSQASVNMTEPAGQLDMAPSIMHLLGISTQSYHMMGNDLFDGSKRFVALRSGAFTDGKLYFIPSPNGNFDDGSCYDLQTNQ</sequence>
<dbReference type="Pfam" id="PF00884">
    <property type="entry name" value="Sulfatase"/>
    <property type="match status" value="1"/>
</dbReference>
<evidence type="ECO:0000313" key="14">
    <source>
        <dbReference type="EMBL" id="GAF06458.1"/>
    </source>
</evidence>
<dbReference type="EMBL" id="BAVZ01000001">
    <property type="protein sequence ID" value="GAF06458.1"/>
    <property type="molecule type" value="Genomic_DNA"/>
</dbReference>
<gene>
    <name evidence="14" type="ORF">JCM16418_414</name>
</gene>
<reference evidence="14 15" key="1">
    <citation type="journal article" date="2014" name="Genome Announc.">
        <title>Draft Genome Sequence of Paenibacillus pini JCM 16418T, Isolated from the Rhizosphere of Pine Tree.</title>
        <authorList>
            <person name="Yuki M."/>
            <person name="Oshima K."/>
            <person name="Suda W."/>
            <person name="Oshida Y."/>
            <person name="Kitamura K."/>
            <person name="Iida Y."/>
            <person name="Hattori M."/>
            <person name="Ohkuma M."/>
        </authorList>
    </citation>
    <scope>NUCLEOTIDE SEQUENCE [LARGE SCALE GENOMIC DNA]</scope>
    <source>
        <strain evidence="14 15">JCM 16418</strain>
    </source>
</reference>
<accession>W7YFZ4</accession>
<comment type="pathway">
    <text evidence="2">Cell wall biogenesis; lipoteichoic acid biosynthesis.</text>
</comment>
<keyword evidence="5 12" id="KW-0812">Transmembrane</keyword>
<dbReference type="PANTHER" id="PTHR47371">
    <property type="entry name" value="LIPOTEICHOIC ACID SYNTHASE"/>
    <property type="match status" value="1"/>
</dbReference>
<evidence type="ECO:0000256" key="3">
    <source>
        <dbReference type="ARBA" id="ARBA00009983"/>
    </source>
</evidence>
<evidence type="ECO:0000256" key="2">
    <source>
        <dbReference type="ARBA" id="ARBA00004936"/>
    </source>
</evidence>
<feature type="binding site" evidence="11">
    <location>
        <position position="327"/>
    </location>
    <ligand>
        <name>Mn(2+)</name>
        <dbReference type="ChEBI" id="CHEBI:29035"/>
    </ligand>
</feature>
<feature type="domain" description="Sulfatase N-terminal" evidence="13">
    <location>
        <begin position="277"/>
        <end position="565"/>
    </location>
</feature>
<dbReference type="CDD" id="cd16015">
    <property type="entry name" value="LTA_synthase"/>
    <property type="match status" value="1"/>
</dbReference>
<evidence type="ECO:0000256" key="9">
    <source>
        <dbReference type="PIRSR" id="PIRSR005091-1"/>
    </source>
</evidence>
<dbReference type="Gene3D" id="3.40.720.10">
    <property type="entry name" value="Alkaline Phosphatase, subunit A"/>
    <property type="match status" value="1"/>
</dbReference>
<keyword evidence="4 8" id="KW-1003">Cell membrane</keyword>
<dbReference type="eggNOG" id="COG1368">
    <property type="taxonomic scope" value="Bacteria"/>
</dbReference>
<dbReference type="InterPro" id="IPR000917">
    <property type="entry name" value="Sulfatase_N"/>
</dbReference>
<feature type="active site" evidence="9">
    <location>
        <position position="327"/>
    </location>
</feature>
<feature type="transmembrane region" description="Helical" evidence="12">
    <location>
        <begin position="78"/>
        <end position="98"/>
    </location>
</feature>